<evidence type="ECO:0000313" key="2">
    <source>
        <dbReference type="EMBL" id="MBB1085312.1"/>
    </source>
</evidence>
<protein>
    <submittedName>
        <fullName evidence="2">Uncharacterized protein</fullName>
    </submittedName>
</protein>
<keyword evidence="4" id="KW-1185">Reference proteome</keyword>
<dbReference type="Proteomes" id="UP000544052">
    <property type="component" value="Unassembled WGS sequence"/>
</dbReference>
<evidence type="ECO:0000313" key="1">
    <source>
        <dbReference type="EMBL" id="MBB1062406.1"/>
    </source>
</evidence>
<proteinExistence type="predicted"/>
<evidence type="ECO:0000313" key="3">
    <source>
        <dbReference type="Proteomes" id="UP000518255"/>
    </source>
</evidence>
<evidence type="ECO:0000313" key="4">
    <source>
        <dbReference type="Proteomes" id="UP000544052"/>
    </source>
</evidence>
<sequence length="74" mass="8683">MPLVQLDELSDRQLEFTQAGITNSPEWLKLERQLSLHEQLQCLRYVSMEPNPLPKVQAQLQNRNFSPQISLKQH</sequence>
<accession>A0A7W3TY09</accession>
<comment type="caution">
    <text evidence="2">The sequence shown here is derived from an EMBL/GenBank/DDBJ whole genome shotgun (WGS) entry which is preliminary data.</text>
</comment>
<dbReference type="Proteomes" id="UP000518255">
    <property type="component" value="Unassembled WGS sequence"/>
</dbReference>
<reference evidence="3 4" key="1">
    <citation type="submission" date="2020-07" db="EMBL/GenBank/DDBJ databases">
        <title>Description of Limosilactobacillus balticus sp. nov., Limosilactobacillus agrestis sp. nov., Limosilactobacillus albertensis sp. nov., Limosilactobacillus rudii sp. nov., Limosilactobacillus fastidiosus sp. nov., five novel Limosilactobacillus species isolated from the vertebrate gastrointestinal tract, and proposal of 6 subspecies of Limosilactobacillus reuteri adapted to the gastrointestinal tract of specific vertebrate hosts.</title>
        <authorList>
            <person name="Li F."/>
            <person name="Cheng C."/>
            <person name="Zheng J."/>
            <person name="Quevedo R.M."/>
            <person name="Li J."/>
            <person name="Roos S."/>
            <person name="Gaenzle M.G."/>
            <person name="Walter J."/>
        </authorList>
    </citation>
    <scope>NUCLEOTIDE SEQUENCE [LARGE SCALE GENOMIC DNA]</scope>
    <source>
        <strain evidence="2 3">WF-MA3-C</strain>
        <strain evidence="1 4">WF-MO7-1</strain>
    </source>
</reference>
<dbReference type="EMBL" id="JACIUZ010000015">
    <property type="protein sequence ID" value="MBB1062406.1"/>
    <property type="molecule type" value="Genomic_DNA"/>
</dbReference>
<dbReference type="RefSeq" id="WP_182580059.1">
    <property type="nucleotide sequence ID" value="NZ_JACIUY010000011.1"/>
</dbReference>
<name>A0A7W3TY09_9LACO</name>
<organism evidence="2 3">
    <name type="scientific">Limosilactobacillus fastidiosus</name>
    <dbReference type="NCBI Taxonomy" id="2759855"/>
    <lineage>
        <taxon>Bacteria</taxon>
        <taxon>Bacillati</taxon>
        <taxon>Bacillota</taxon>
        <taxon>Bacilli</taxon>
        <taxon>Lactobacillales</taxon>
        <taxon>Lactobacillaceae</taxon>
        <taxon>Limosilactobacillus</taxon>
    </lineage>
</organism>
<dbReference type="AlphaFoldDB" id="A0A7W3TY09"/>
<gene>
    <name evidence="2" type="ORF">H5R63_00570</name>
    <name evidence="1" type="ORF">H5R64_01080</name>
</gene>
<dbReference type="EMBL" id="JACIUY010000011">
    <property type="protein sequence ID" value="MBB1085312.1"/>
    <property type="molecule type" value="Genomic_DNA"/>
</dbReference>